<keyword evidence="5" id="KW-0949">S-adenosyl-L-methionine</keyword>
<dbReference type="Pfam" id="PF03705">
    <property type="entry name" value="CheR_N"/>
    <property type="match status" value="1"/>
</dbReference>
<dbReference type="InterPro" id="IPR036804">
    <property type="entry name" value="CheR_N_sf"/>
</dbReference>
<accession>A0ABU3BPM5</accession>
<dbReference type="Gene3D" id="3.40.50.150">
    <property type="entry name" value="Vaccinia Virus protein VP39"/>
    <property type="match status" value="1"/>
</dbReference>
<dbReference type="PRINTS" id="PR00996">
    <property type="entry name" value="CHERMTFRASE"/>
</dbReference>
<keyword evidence="3" id="KW-0489">Methyltransferase</keyword>
<dbReference type="InterPro" id="IPR022641">
    <property type="entry name" value="CheR_N"/>
</dbReference>
<evidence type="ECO:0000256" key="4">
    <source>
        <dbReference type="ARBA" id="ARBA00022679"/>
    </source>
</evidence>
<evidence type="ECO:0000256" key="5">
    <source>
        <dbReference type="ARBA" id="ARBA00022691"/>
    </source>
</evidence>
<protein>
    <recommendedName>
        <fullName evidence="2">protein-glutamate O-methyltransferase</fullName>
        <ecNumber evidence="2">2.1.1.80</ecNumber>
    </recommendedName>
</protein>
<sequence>MSLAVHDSSYVRALVRERSAIVLDEGKEYLLESRLAPIVRREDLDSIGDLVGQLRSQPFGDLHARVVEAMTTNETSFFRDAHPFDALQDHIVPELIERRAGERRLRIWCAACSSGQEPYSVAMLLRDRFPELQSWDVEILGTDLSTEMLERARDGAYTTLEVNRGLPARQLVQNFEQAGPMWRIKAPLREMAEFRVMNLIEPWPLLPKMDIVFMRNVLIYFDTETKQDILAQIRRVLRPDGSLFLGASETTLNLDPAFERVAYGRASCYRIQS</sequence>
<dbReference type="InterPro" id="IPR022642">
    <property type="entry name" value="CheR_C"/>
</dbReference>
<dbReference type="PROSITE" id="PS50123">
    <property type="entry name" value="CHER"/>
    <property type="match status" value="1"/>
</dbReference>
<comment type="caution">
    <text evidence="7">The sequence shown here is derived from an EMBL/GenBank/DDBJ whole genome shotgun (WGS) entry which is preliminary data.</text>
</comment>
<dbReference type="SUPFAM" id="SSF47757">
    <property type="entry name" value="Chemotaxis receptor methyltransferase CheR, N-terminal domain"/>
    <property type="match status" value="1"/>
</dbReference>
<dbReference type="InterPro" id="IPR026024">
    <property type="entry name" value="Chemotaxis_MeTrfase_CheR"/>
</dbReference>
<dbReference type="InterPro" id="IPR029063">
    <property type="entry name" value="SAM-dependent_MTases_sf"/>
</dbReference>
<dbReference type="PANTHER" id="PTHR24422">
    <property type="entry name" value="CHEMOTAXIS PROTEIN METHYLTRANSFERASE"/>
    <property type="match status" value="1"/>
</dbReference>
<name>A0ABU3BPM5_9BACT</name>
<dbReference type="SUPFAM" id="SSF53335">
    <property type="entry name" value="S-adenosyl-L-methionine-dependent methyltransferases"/>
    <property type="match status" value="1"/>
</dbReference>
<dbReference type="Proteomes" id="UP001267426">
    <property type="component" value="Unassembled WGS sequence"/>
</dbReference>
<evidence type="ECO:0000313" key="8">
    <source>
        <dbReference type="Proteomes" id="UP001267426"/>
    </source>
</evidence>
<feature type="domain" description="CheR-type methyltransferase" evidence="6">
    <location>
        <begin position="1"/>
        <end position="259"/>
    </location>
</feature>
<keyword evidence="8" id="KW-1185">Reference proteome</keyword>
<dbReference type="InterPro" id="IPR000780">
    <property type="entry name" value="CheR_MeTrfase"/>
</dbReference>
<keyword evidence="4" id="KW-0808">Transferase</keyword>
<reference evidence="7 8" key="1">
    <citation type="submission" date="2023-09" db="EMBL/GenBank/DDBJ databases">
        <authorList>
            <person name="Rey-Velasco X."/>
        </authorList>
    </citation>
    <scope>NUCLEOTIDE SEQUENCE [LARGE SCALE GENOMIC DNA]</scope>
    <source>
        <strain evidence="7 8">F394</strain>
    </source>
</reference>
<evidence type="ECO:0000256" key="3">
    <source>
        <dbReference type="ARBA" id="ARBA00022603"/>
    </source>
</evidence>
<dbReference type="InterPro" id="IPR050903">
    <property type="entry name" value="Bact_Chemotaxis_MeTrfase"/>
</dbReference>
<proteinExistence type="predicted"/>
<dbReference type="PANTHER" id="PTHR24422:SF21">
    <property type="entry name" value="CHEMOTAXIS PROTEIN METHYLTRANSFERASE 1"/>
    <property type="match status" value="1"/>
</dbReference>
<dbReference type="EMBL" id="JAVRHT010000010">
    <property type="protein sequence ID" value="MDT0631246.1"/>
    <property type="molecule type" value="Genomic_DNA"/>
</dbReference>
<dbReference type="SMART" id="SM00138">
    <property type="entry name" value="MeTrc"/>
    <property type="match status" value="1"/>
</dbReference>
<comment type="catalytic activity">
    <reaction evidence="1">
        <text>L-glutamyl-[protein] + S-adenosyl-L-methionine = [protein]-L-glutamate 5-O-methyl ester + S-adenosyl-L-homocysteine</text>
        <dbReference type="Rhea" id="RHEA:24452"/>
        <dbReference type="Rhea" id="RHEA-COMP:10208"/>
        <dbReference type="Rhea" id="RHEA-COMP:10311"/>
        <dbReference type="ChEBI" id="CHEBI:29973"/>
        <dbReference type="ChEBI" id="CHEBI:57856"/>
        <dbReference type="ChEBI" id="CHEBI:59789"/>
        <dbReference type="ChEBI" id="CHEBI:82795"/>
        <dbReference type="EC" id="2.1.1.80"/>
    </reaction>
</comment>
<dbReference type="Pfam" id="PF01739">
    <property type="entry name" value="CheR"/>
    <property type="match status" value="1"/>
</dbReference>
<gene>
    <name evidence="7" type="ORF">RM540_05735</name>
</gene>
<evidence type="ECO:0000313" key="7">
    <source>
        <dbReference type="EMBL" id="MDT0631246.1"/>
    </source>
</evidence>
<evidence type="ECO:0000256" key="2">
    <source>
        <dbReference type="ARBA" id="ARBA00012534"/>
    </source>
</evidence>
<dbReference type="EC" id="2.1.1.80" evidence="2"/>
<evidence type="ECO:0000259" key="6">
    <source>
        <dbReference type="PROSITE" id="PS50123"/>
    </source>
</evidence>
<evidence type="ECO:0000256" key="1">
    <source>
        <dbReference type="ARBA" id="ARBA00001541"/>
    </source>
</evidence>
<dbReference type="CDD" id="cd02440">
    <property type="entry name" value="AdoMet_MTases"/>
    <property type="match status" value="1"/>
</dbReference>
<dbReference type="RefSeq" id="WP_311662589.1">
    <property type="nucleotide sequence ID" value="NZ_JAVRHT010000010.1"/>
</dbReference>
<organism evidence="7 8">
    <name type="scientific">Rubrivirga litoralis</name>
    <dbReference type="NCBI Taxonomy" id="3075598"/>
    <lineage>
        <taxon>Bacteria</taxon>
        <taxon>Pseudomonadati</taxon>
        <taxon>Rhodothermota</taxon>
        <taxon>Rhodothermia</taxon>
        <taxon>Rhodothermales</taxon>
        <taxon>Rubricoccaceae</taxon>
        <taxon>Rubrivirga</taxon>
    </lineage>
</organism>
<dbReference type="PIRSF" id="PIRSF000410">
    <property type="entry name" value="CheR"/>
    <property type="match status" value="1"/>
</dbReference>
<dbReference type="Gene3D" id="1.10.155.10">
    <property type="entry name" value="Chemotaxis receptor methyltransferase CheR, N-terminal domain"/>
    <property type="match status" value="1"/>
</dbReference>